<comment type="similarity">
    <text evidence="1">Belongs to the carbohydrate kinase PfkB family.</text>
</comment>
<evidence type="ECO:0000313" key="7">
    <source>
        <dbReference type="EMBL" id="AOY55614.1"/>
    </source>
</evidence>
<evidence type="ECO:0000259" key="6">
    <source>
        <dbReference type="Pfam" id="PF00294"/>
    </source>
</evidence>
<keyword evidence="5" id="KW-0067">ATP-binding</keyword>
<organism evidence="7 8">
    <name type="scientific">Candidatus Rhodoluna planktonica</name>
    <dbReference type="NCBI Taxonomy" id="535712"/>
    <lineage>
        <taxon>Bacteria</taxon>
        <taxon>Bacillati</taxon>
        <taxon>Actinomycetota</taxon>
        <taxon>Actinomycetes</taxon>
        <taxon>Micrococcales</taxon>
        <taxon>Microbacteriaceae</taxon>
        <taxon>Luna cluster</taxon>
        <taxon>Luna-1 subcluster</taxon>
        <taxon>Rhodoluna</taxon>
    </lineage>
</organism>
<keyword evidence="3" id="KW-0547">Nucleotide-binding</keyword>
<dbReference type="GO" id="GO:0005524">
    <property type="term" value="F:ATP binding"/>
    <property type="evidence" value="ECO:0007669"/>
    <property type="project" value="UniProtKB-KW"/>
</dbReference>
<keyword evidence="2" id="KW-0808">Transferase</keyword>
<evidence type="ECO:0000313" key="8">
    <source>
        <dbReference type="Proteomes" id="UP000243784"/>
    </source>
</evidence>
<gene>
    <name evidence="7" type="ORF">A4Z71_00975</name>
</gene>
<dbReference type="InterPro" id="IPR029056">
    <property type="entry name" value="Ribokinase-like"/>
</dbReference>
<evidence type="ECO:0000256" key="1">
    <source>
        <dbReference type="ARBA" id="ARBA00010688"/>
    </source>
</evidence>
<feature type="domain" description="Carbohydrate kinase PfkB" evidence="6">
    <location>
        <begin position="2"/>
        <end position="318"/>
    </location>
</feature>
<dbReference type="InterPro" id="IPR011611">
    <property type="entry name" value="PfkB_dom"/>
</dbReference>
<sequence length="331" mass="36204">MILVIGEALIDLIENRYQPGAFNAIVGGANANVALALARRGTKHQFLGRLSTDRFGKIIRERLQSNAVQLGYSVSTNEPSTLVVVSIDSNGIPQYSFYVNGTADWGWTKDELPSDVELTNLGATCIQFGCLAMAIEPGNLVIEKWAREHYLQNSVTISHDINMRPALGFDREHERERVERLNRISHIIKASDEDIEWLYDLDHEDADTPTQIEAIVQEWIGASGRHVFVTRGSEGVSIYRPGGSRLDVPSRKINVVDTVGAGDTFCANLLGQLSDDDALGANPFDRLANINDAQLADYVRIAGVAASITCERAGCEPPTAADLQQVLNADN</sequence>
<proteinExistence type="inferred from homology"/>
<dbReference type="InterPro" id="IPR050306">
    <property type="entry name" value="PfkB_Carbo_kinase"/>
</dbReference>
<keyword evidence="4" id="KW-0418">Kinase</keyword>
<dbReference type="PANTHER" id="PTHR43085">
    <property type="entry name" value="HEXOKINASE FAMILY MEMBER"/>
    <property type="match status" value="1"/>
</dbReference>
<dbReference type="Gene3D" id="3.40.1190.20">
    <property type="match status" value="1"/>
</dbReference>
<evidence type="ECO:0000256" key="4">
    <source>
        <dbReference type="ARBA" id="ARBA00022777"/>
    </source>
</evidence>
<dbReference type="GO" id="GO:0016301">
    <property type="term" value="F:kinase activity"/>
    <property type="evidence" value="ECO:0007669"/>
    <property type="project" value="UniProtKB-KW"/>
</dbReference>
<keyword evidence="8" id="KW-1185">Reference proteome</keyword>
<dbReference type="KEGG" id="rpla:A4Z71_00975"/>
<dbReference type="PANTHER" id="PTHR43085:SF1">
    <property type="entry name" value="PSEUDOURIDINE KINASE-RELATED"/>
    <property type="match status" value="1"/>
</dbReference>
<evidence type="ECO:0000256" key="3">
    <source>
        <dbReference type="ARBA" id="ARBA00022741"/>
    </source>
</evidence>
<dbReference type="AlphaFoldDB" id="A0A1D9DXT4"/>
<dbReference type="SUPFAM" id="SSF53613">
    <property type="entry name" value="Ribokinase-like"/>
    <property type="match status" value="1"/>
</dbReference>
<evidence type="ECO:0000256" key="2">
    <source>
        <dbReference type="ARBA" id="ARBA00022679"/>
    </source>
</evidence>
<dbReference type="EMBL" id="CP015208">
    <property type="protein sequence ID" value="AOY55614.1"/>
    <property type="molecule type" value="Genomic_DNA"/>
</dbReference>
<dbReference type="STRING" id="535712.A4Z71_00975"/>
<dbReference type="RefSeq" id="WP_070954128.1">
    <property type="nucleotide sequence ID" value="NZ_CP015208.1"/>
</dbReference>
<evidence type="ECO:0000256" key="5">
    <source>
        <dbReference type="ARBA" id="ARBA00022840"/>
    </source>
</evidence>
<reference evidence="7 8" key="1">
    <citation type="journal article" date="2016" name="Biochim. Biophys. Acta">
        <title>Photochemical characterization of actinorhodopsin and its functional existence in the natural host.</title>
        <authorList>
            <person name="Nakamura S."/>
            <person name="Kikukawa T."/>
            <person name="Tamogami J."/>
            <person name="Kamiya M."/>
            <person name="Aizawa T."/>
            <person name="Hahn M.W."/>
            <person name="Ihara K."/>
            <person name="Kamo N."/>
            <person name="Demura M."/>
        </authorList>
    </citation>
    <scope>NUCLEOTIDE SEQUENCE [LARGE SCALE GENOMIC DNA]</scope>
    <source>
        <strain evidence="7 8">MWH-Dar1</strain>
    </source>
</reference>
<name>A0A1D9DXT4_9MICO</name>
<dbReference type="OrthoDB" id="9795789at2"/>
<accession>A0A1D9DXT4</accession>
<dbReference type="CDD" id="cd01167">
    <property type="entry name" value="bac_FRK"/>
    <property type="match status" value="1"/>
</dbReference>
<dbReference type="Pfam" id="PF00294">
    <property type="entry name" value="PfkB"/>
    <property type="match status" value="1"/>
</dbReference>
<protein>
    <recommendedName>
        <fullName evidence="6">Carbohydrate kinase PfkB domain-containing protein</fullName>
    </recommendedName>
</protein>
<dbReference type="Proteomes" id="UP000243784">
    <property type="component" value="Chromosome"/>
</dbReference>